<reference evidence="2" key="3">
    <citation type="journal article" date="2021" name="World Allergy Organ. J.">
        <title>Chromosome-level assembly of Dermatophagoides farinae genome and transcriptome reveals two novel allergens Der f 37 and Der f 39.</title>
        <authorList>
            <person name="Chen J."/>
            <person name="Cai Z."/>
            <person name="Fan D."/>
            <person name="Hu J."/>
            <person name="Hou Y."/>
            <person name="He Y."/>
            <person name="Zhang Z."/>
            <person name="Zhao Z."/>
            <person name="Gao P."/>
            <person name="Hu W."/>
            <person name="Sun J."/>
            <person name="Li J."/>
            <person name="Ji K."/>
        </authorList>
    </citation>
    <scope>NUCLEOTIDE SEQUENCE</scope>
    <source>
        <strain evidence="2">JKM2019</strain>
    </source>
</reference>
<protein>
    <submittedName>
        <fullName evidence="3">Uncharacterized protein</fullName>
    </submittedName>
</protein>
<gene>
    <name evidence="3" type="ORF">DERF_006701</name>
    <name evidence="2" type="ORF">HUG17_1278</name>
</gene>
<keyword evidence="4" id="KW-1185">Reference proteome</keyword>
<feature type="region of interest" description="Disordered" evidence="1">
    <location>
        <begin position="39"/>
        <end position="62"/>
    </location>
</feature>
<accession>A0A922HXU1</accession>
<proteinExistence type="predicted"/>
<name>A0A922HXU1_DERFA</name>
<reference evidence="2" key="2">
    <citation type="submission" date="2020-06" db="EMBL/GenBank/DDBJ databases">
        <authorList>
            <person name="Ji K."/>
            <person name="Li J."/>
        </authorList>
    </citation>
    <scope>NUCLEOTIDE SEQUENCE</scope>
    <source>
        <strain evidence="2">JKM2019</strain>
        <tissue evidence="2">Whole body</tissue>
    </source>
</reference>
<dbReference type="Proteomes" id="UP000790347">
    <property type="component" value="Unassembled WGS sequence"/>
</dbReference>
<reference evidence="3" key="1">
    <citation type="submission" date="2013-05" db="EMBL/GenBank/DDBJ databases">
        <authorList>
            <person name="Yim A.K.Y."/>
            <person name="Chan T.F."/>
            <person name="Ji K.M."/>
            <person name="Liu X.Y."/>
            <person name="Zhou J.W."/>
            <person name="Li R.Q."/>
            <person name="Yang K.Y."/>
            <person name="Li J."/>
            <person name="Li M."/>
            <person name="Law P.T.W."/>
            <person name="Wu Y.L."/>
            <person name="Cai Z.L."/>
            <person name="Qin H."/>
            <person name="Bao Y."/>
            <person name="Leung R.K.K."/>
            <person name="Ng P.K.S."/>
            <person name="Zou J."/>
            <person name="Zhong X.J."/>
            <person name="Ran P.X."/>
            <person name="Zhong N.S."/>
            <person name="Liu Z.G."/>
            <person name="Tsui S.K.W."/>
        </authorList>
    </citation>
    <scope>NUCLEOTIDE SEQUENCE</scope>
    <source>
        <strain evidence="3">Derf</strain>
        <tissue evidence="3">Whole organism</tissue>
    </source>
</reference>
<evidence type="ECO:0000313" key="2">
    <source>
        <dbReference type="EMBL" id="KAH7645740.1"/>
    </source>
</evidence>
<sequence length="152" mass="18131">MSARKFFKYNRSLRSTSTTARKDVIEDFISSNDEIEQELSNNNKRKHEINDQQQNDFDAADDFSLDSSGIDDDFEFDFDNDHFKPLFFRCSTPNHRDENVPQPIKIDRNERKINPWDKALLENESLQDWVKKFNEHIEMVDNTEVVIKKIKR</sequence>
<evidence type="ECO:0000256" key="1">
    <source>
        <dbReference type="SAM" id="MobiDB-lite"/>
    </source>
</evidence>
<evidence type="ECO:0000313" key="3">
    <source>
        <dbReference type="EMBL" id="KAH9515929.1"/>
    </source>
</evidence>
<dbReference type="EMBL" id="ASGP02000003">
    <property type="protein sequence ID" value="KAH9515929.1"/>
    <property type="molecule type" value="Genomic_DNA"/>
</dbReference>
<evidence type="ECO:0000313" key="4">
    <source>
        <dbReference type="Proteomes" id="UP000790347"/>
    </source>
</evidence>
<dbReference type="Proteomes" id="UP000828236">
    <property type="component" value="Unassembled WGS sequence"/>
</dbReference>
<dbReference type="EMBL" id="SDOV01000001">
    <property type="protein sequence ID" value="KAH7645740.1"/>
    <property type="molecule type" value="Genomic_DNA"/>
</dbReference>
<dbReference type="AlphaFoldDB" id="A0A922HXU1"/>
<comment type="caution">
    <text evidence="3">The sequence shown here is derived from an EMBL/GenBank/DDBJ whole genome shotgun (WGS) entry which is preliminary data.</text>
</comment>
<organism evidence="3 4">
    <name type="scientific">Dermatophagoides farinae</name>
    <name type="common">American house dust mite</name>
    <dbReference type="NCBI Taxonomy" id="6954"/>
    <lineage>
        <taxon>Eukaryota</taxon>
        <taxon>Metazoa</taxon>
        <taxon>Ecdysozoa</taxon>
        <taxon>Arthropoda</taxon>
        <taxon>Chelicerata</taxon>
        <taxon>Arachnida</taxon>
        <taxon>Acari</taxon>
        <taxon>Acariformes</taxon>
        <taxon>Sarcoptiformes</taxon>
        <taxon>Astigmata</taxon>
        <taxon>Psoroptidia</taxon>
        <taxon>Analgoidea</taxon>
        <taxon>Pyroglyphidae</taxon>
        <taxon>Dermatophagoidinae</taxon>
        <taxon>Dermatophagoides</taxon>
    </lineage>
</organism>
<reference evidence="3" key="4">
    <citation type="journal article" date="2022" name="Res Sq">
        <title>Comparative Genomics Reveals Insights into the Divergent Evolution of Astigmatic Mites and Household Pest Adaptations.</title>
        <authorList>
            <person name="Xiong Q."/>
            <person name="Wan A.T.-Y."/>
            <person name="Liu X.-Y."/>
            <person name="Fung C.S.-H."/>
            <person name="Xiao X."/>
            <person name="Malainual N."/>
            <person name="Hou J."/>
            <person name="Wang L."/>
            <person name="Wang M."/>
            <person name="Yang K."/>
            <person name="Cui Y."/>
            <person name="Leung E."/>
            <person name="Nong W."/>
            <person name="Shin S.-K."/>
            <person name="Au S."/>
            <person name="Jeong K.Y."/>
            <person name="Chew F.T."/>
            <person name="Hui J."/>
            <person name="Leung T.F."/>
            <person name="Tungtrongchitr A."/>
            <person name="Zhong N."/>
            <person name="Liu Z."/>
            <person name="Tsui S."/>
        </authorList>
    </citation>
    <scope>NUCLEOTIDE SEQUENCE</scope>
    <source>
        <strain evidence="3">Derf</strain>
        <tissue evidence="3">Whole organism</tissue>
    </source>
</reference>